<sequence>MGLFYHLQVPTNAIHTVPSVETTFSPPSTQIEEPPTHSVLPDSKIIHPDDFINLLPPHITISPPPKSEIYDPKHRFRNNLIPRPDVSSSLIRSSEEGVCDVLYGGGTLYNIQTHRFFHNSQLIQHATPNTQYQTPNTKHQTPNNVFLPTVYIIDTSITCITLTFQSSSHIPHNIPNHHPSTHTHAFILSPPPSASPSK</sequence>
<protein>
    <submittedName>
        <fullName evidence="2">Uncharacterized protein</fullName>
    </submittedName>
</protein>
<dbReference type="AlphaFoldDB" id="A0A5M9JIT7"/>
<dbReference type="EMBL" id="VICG01000010">
    <property type="protein sequence ID" value="KAA8567899.1"/>
    <property type="molecule type" value="Genomic_DNA"/>
</dbReference>
<evidence type="ECO:0000313" key="2">
    <source>
        <dbReference type="EMBL" id="KAA8567899.1"/>
    </source>
</evidence>
<dbReference type="Proteomes" id="UP000322873">
    <property type="component" value="Unassembled WGS sequence"/>
</dbReference>
<name>A0A5M9JIT7_MONFR</name>
<proteinExistence type="predicted"/>
<feature type="compositionally biased region" description="Pro residues" evidence="1">
    <location>
        <begin position="189"/>
        <end position="198"/>
    </location>
</feature>
<gene>
    <name evidence="2" type="ORF">EYC84_008345</name>
</gene>
<keyword evidence="3" id="KW-1185">Reference proteome</keyword>
<reference evidence="2 3" key="1">
    <citation type="submission" date="2019-06" db="EMBL/GenBank/DDBJ databases">
        <title>Genome Sequence of the Brown Rot Fungal Pathogen Monilinia fructicola.</title>
        <authorList>
            <person name="De Miccolis Angelini R.M."/>
            <person name="Landi L."/>
            <person name="Abate D."/>
            <person name="Pollastro S."/>
            <person name="Romanazzi G."/>
            <person name="Faretra F."/>
        </authorList>
    </citation>
    <scope>NUCLEOTIDE SEQUENCE [LARGE SCALE GENOMIC DNA]</scope>
    <source>
        <strain evidence="2 3">Mfrc123</strain>
    </source>
</reference>
<evidence type="ECO:0000313" key="3">
    <source>
        <dbReference type="Proteomes" id="UP000322873"/>
    </source>
</evidence>
<comment type="caution">
    <text evidence="2">The sequence shown here is derived from an EMBL/GenBank/DDBJ whole genome shotgun (WGS) entry which is preliminary data.</text>
</comment>
<accession>A0A5M9JIT7</accession>
<feature type="compositionally biased region" description="Low complexity" evidence="1">
    <location>
        <begin position="175"/>
        <end position="184"/>
    </location>
</feature>
<organism evidence="2 3">
    <name type="scientific">Monilinia fructicola</name>
    <name type="common">Brown rot fungus</name>
    <name type="synonym">Ciboria fructicola</name>
    <dbReference type="NCBI Taxonomy" id="38448"/>
    <lineage>
        <taxon>Eukaryota</taxon>
        <taxon>Fungi</taxon>
        <taxon>Dikarya</taxon>
        <taxon>Ascomycota</taxon>
        <taxon>Pezizomycotina</taxon>
        <taxon>Leotiomycetes</taxon>
        <taxon>Helotiales</taxon>
        <taxon>Sclerotiniaceae</taxon>
        <taxon>Monilinia</taxon>
    </lineage>
</organism>
<feature type="region of interest" description="Disordered" evidence="1">
    <location>
        <begin position="175"/>
        <end position="198"/>
    </location>
</feature>
<evidence type="ECO:0000256" key="1">
    <source>
        <dbReference type="SAM" id="MobiDB-lite"/>
    </source>
</evidence>